<dbReference type="Pfam" id="PF10394">
    <property type="entry name" value="Hat1_N"/>
    <property type="match status" value="1"/>
</dbReference>
<evidence type="ECO:0000256" key="3">
    <source>
        <dbReference type="ARBA" id="ARBA00022679"/>
    </source>
</evidence>
<dbReference type="Gene3D" id="3.90.360.10">
    <property type="entry name" value="Histone acetyl transferase 1 (HAT1), N-terminal domain"/>
    <property type="match status" value="1"/>
</dbReference>
<organism evidence="7 8">
    <name type="scientific">Galdieria partita</name>
    <dbReference type="NCBI Taxonomy" id="83374"/>
    <lineage>
        <taxon>Eukaryota</taxon>
        <taxon>Rhodophyta</taxon>
        <taxon>Bangiophyceae</taxon>
        <taxon>Galdieriales</taxon>
        <taxon>Galdieriaceae</taxon>
        <taxon>Galdieria</taxon>
    </lineage>
</organism>
<dbReference type="GO" id="GO:0031509">
    <property type="term" value="P:subtelomeric heterochromatin formation"/>
    <property type="evidence" value="ECO:0007669"/>
    <property type="project" value="InterPro"/>
</dbReference>
<dbReference type="Gene3D" id="3.40.630.30">
    <property type="match status" value="1"/>
</dbReference>
<reference evidence="7" key="2">
    <citation type="submission" date="2022-01" db="EMBL/GenBank/DDBJ databases">
        <authorList>
            <person name="Hirooka S."/>
            <person name="Miyagishima S.Y."/>
        </authorList>
    </citation>
    <scope>NUCLEOTIDE SEQUENCE</scope>
    <source>
        <strain evidence="7">NBRC 102759</strain>
    </source>
</reference>
<protein>
    <recommendedName>
        <fullName evidence="2">histone acetyltransferase</fullName>
        <ecNumber evidence="2">2.3.1.48</ecNumber>
    </recommendedName>
</protein>
<evidence type="ECO:0000256" key="4">
    <source>
        <dbReference type="ARBA" id="ARBA00023315"/>
    </source>
</evidence>
<dbReference type="OrthoDB" id="10253098at2759"/>
<dbReference type="GO" id="GO:0000781">
    <property type="term" value="C:chromosome, telomeric region"/>
    <property type="evidence" value="ECO:0007669"/>
    <property type="project" value="GOC"/>
</dbReference>
<comment type="caution">
    <text evidence="7">The sequence shown here is derived from an EMBL/GenBank/DDBJ whole genome shotgun (WGS) entry which is preliminary data.</text>
</comment>
<dbReference type="GO" id="GO:0004402">
    <property type="term" value="F:histone acetyltransferase activity"/>
    <property type="evidence" value="ECO:0007669"/>
    <property type="project" value="InterPro"/>
</dbReference>
<evidence type="ECO:0000313" key="7">
    <source>
        <dbReference type="EMBL" id="GJQ10843.1"/>
    </source>
</evidence>
<feature type="domain" description="Histone acetyl transferase HAT1 N-terminal" evidence="6">
    <location>
        <begin position="18"/>
        <end position="161"/>
    </location>
</feature>
<proteinExistence type="inferred from homology"/>
<dbReference type="EMBL" id="BQMJ01000019">
    <property type="protein sequence ID" value="GJQ10843.1"/>
    <property type="molecule type" value="Genomic_DNA"/>
</dbReference>
<reference evidence="7" key="1">
    <citation type="journal article" date="2022" name="Proc. Natl. Acad. Sci. U.S.A.">
        <title>Life cycle and functional genomics of the unicellular red alga Galdieria for elucidating algal and plant evolution and industrial use.</title>
        <authorList>
            <person name="Hirooka S."/>
            <person name="Itabashi T."/>
            <person name="Ichinose T.M."/>
            <person name="Onuma R."/>
            <person name="Fujiwara T."/>
            <person name="Yamashita S."/>
            <person name="Jong L.W."/>
            <person name="Tomita R."/>
            <person name="Iwane A.H."/>
            <person name="Miyagishima S.Y."/>
        </authorList>
    </citation>
    <scope>NUCLEOTIDE SEQUENCE</scope>
    <source>
        <strain evidence="7">NBRC 102759</strain>
    </source>
</reference>
<evidence type="ECO:0000256" key="5">
    <source>
        <dbReference type="ARBA" id="ARBA00048017"/>
    </source>
</evidence>
<keyword evidence="8" id="KW-1185">Reference proteome</keyword>
<dbReference type="AlphaFoldDB" id="A0A9C7PU43"/>
<dbReference type="Proteomes" id="UP001061958">
    <property type="component" value="Unassembled WGS sequence"/>
</dbReference>
<evidence type="ECO:0000256" key="1">
    <source>
        <dbReference type="ARBA" id="ARBA00010543"/>
    </source>
</evidence>
<comment type="catalytic activity">
    <reaction evidence="5">
        <text>L-lysyl-[protein] + acetyl-CoA = N(6)-acetyl-L-lysyl-[protein] + CoA + H(+)</text>
        <dbReference type="Rhea" id="RHEA:45948"/>
        <dbReference type="Rhea" id="RHEA-COMP:9752"/>
        <dbReference type="Rhea" id="RHEA-COMP:10731"/>
        <dbReference type="ChEBI" id="CHEBI:15378"/>
        <dbReference type="ChEBI" id="CHEBI:29969"/>
        <dbReference type="ChEBI" id="CHEBI:57287"/>
        <dbReference type="ChEBI" id="CHEBI:57288"/>
        <dbReference type="ChEBI" id="CHEBI:61930"/>
        <dbReference type="EC" id="2.3.1.48"/>
    </reaction>
</comment>
<name>A0A9C7PU43_9RHOD</name>
<dbReference type="InterPro" id="IPR016181">
    <property type="entry name" value="Acyl_CoA_acyltransferase"/>
</dbReference>
<sequence length="364" mass="44109">MEPLWVRDTWLLYFIVREDDIRQYEEGTLKGYRPWFVHQLFPEEVLYGYKDLEVHILYHIASLTILSQVRYSLKDPNVEGFVDVESLLYEHLPGHVCSCMEDFKRRVTKPFHMNRYLSTWQVILPSQRLRSDTKVYMQNMNETTATEIYSQFKLLLLFYIETASYIDWKDDRWDIFVLSSLHEEILGFATVYRFNCFDRNENKWSTKQRVRVAQFLIFPCFHGKSFGISLLDAIYRHYLETDCMEINVESPCKAFQTMRDVIDTKNCLQLERRLGYLPSVEEIRNEWKITRKQAFRCREIVCFSRLQEEEVNAFRLQVKRRLYLEYGEQMASLDSVAARKEYLWQLYEEIEETYRNVWKRVIEE</sequence>
<dbReference type="SUPFAM" id="SSF55729">
    <property type="entry name" value="Acyl-CoA N-acyltransferases (Nat)"/>
    <property type="match status" value="1"/>
</dbReference>
<accession>A0A9C7PU43</accession>
<dbReference type="InterPro" id="IPR017380">
    <property type="entry name" value="Hist_AcTrfase_B-typ_cat-su"/>
</dbReference>
<keyword evidence="4" id="KW-0012">Acyltransferase</keyword>
<comment type="similarity">
    <text evidence="1">Belongs to the HAT1 family.</text>
</comment>
<dbReference type="InterPro" id="IPR037113">
    <property type="entry name" value="Hat1_N_sf"/>
</dbReference>
<dbReference type="InterPro" id="IPR019467">
    <property type="entry name" value="Hat1_N"/>
</dbReference>
<gene>
    <name evidence="7" type="ORF">GpartN1_g2634.t1</name>
</gene>
<evidence type="ECO:0000256" key="2">
    <source>
        <dbReference type="ARBA" id="ARBA00013184"/>
    </source>
</evidence>
<evidence type="ECO:0000313" key="8">
    <source>
        <dbReference type="Proteomes" id="UP001061958"/>
    </source>
</evidence>
<dbReference type="EC" id="2.3.1.48" evidence="2"/>
<dbReference type="GO" id="GO:0005634">
    <property type="term" value="C:nucleus"/>
    <property type="evidence" value="ECO:0007669"/>
    <property type="project" value="InterPro"/>
</dbReference>
<keyword evidence="3" id="KW-0808">Transferase</keyword>
<dbReference type="PANTHER" id="PTHR12046">
    <property type="entry name" value="HISTONE ACETYLTRANSFERASE TYPE B CATALYTIC SUBUNIT"/>
    <property type="match status" value="1"/>
</dbReference>
<evidence type="ECO:0000259" key="6">
    <source>
        <dbReference type="Pfam" id="PF10394"/>
    </source>
</evidence>